<evidence type="ECO:0000256" key="3">
    <source>
        <dbReference type="ARBA" id="ARBA00022801"/>
    </source>
</evidence>
<evidence type="ECO:0000313" key="8">
    <source>
        <dbReference type="Proteomes" id="UP001287445"/>
    </source>
</evidence>
<feature type="active site" description="Proton acceptor" evidence="5">
    <location>
        <position position="162"/>
    </location>
</feature>
<evidence type="ECO:0000256" key="5">
    <source>
        <dbReference type="PIRSR" id="PIRSR037238-1"/>
    </source>
</evidence>
<evidence type="ECO:0000256" key="4">
    <source>
        <dbReference type="ARBA" id="ARBA00022833"/>
    </source>
</evidence>
<dbReference type="EMBL" id="JAWWMZ010000001">
    <property type="protein sequence ID" value="MDX4952478.1"/>
    <property type="molecule type" value="Genomic_DNA"/>
</dbReference>
<name>A0AAJ2QWI4_DELAC</name>
<dbReference type="SUPFAM" id="SSF55031">
    <property type="entry name" value="Bacterial exopeptidase dimerisation domain"/>
    <property type="match status" value="1"/>
</dbReference>
<evidence type="ECO:0000259" key="6">
    <source>
        <dbReference type="Pfam" id="PF07687"/>
    </source>
</evidence>
<evidence type="ECO:0000256" key="1">
    <source>
        <dbReference type="ARBA" id="ARBA00001947"/>
    </source>
</evidence>
<dbReference type="PROSITE" id="PS00758">
    <property type="entry name" value="ARGE_DAPE_CPG2_1"/>
    <property type="match status" value="1"/>
</dbReference>
<dbReference type="PANTHER" id="PTHR43808:SF9">
    <property type="entry name" value="BLL0789 PROTEIN"/>
    <property type="match status" value="1"/>
</dbReference>
<dbReference type="CDD" id="cd03885">
    <property type="entry name" value="M20_CPDG2"/>
    <property type="match status" value="1"/>
</dbReference>
<comment type="cofactor">
    <cofactor evidence="1">
        <name>Zn(2+)</name>
        <dbReference type="ChEBI" id="CHEBI:29105"/>
    </cofactor>
</comment>
<keyword evidence="3" id="KW-0378">Hydrolase</keyword>
<dbReference type="PIRSF" id="PIRSF037238">
    <property type="entry name" value="Carboxypeptidase_G2"/>
    <property type="match status" value="1"/>
</dbReference>
<dbReference type="AlphaFoldDB" id="A0AAJ2QWI4"/>
<dbReference type="GO" id="GO:0016787">
    <property type="term" value="F:hydrolase activity"/>
    <property type="evidence" value="ECO:0007669"/>
    <property type="project" value="UniProtKB-KW"/>
</dbReference>
<feature type="domain" description="Peptidase M20 dimerisation" evidence="6">
    <location>
        <begin position="198"/>
        <end position="298"/>
    </location>
</feature>
<dbReference type="PANTHER" id="PTHR43808">
    <property type="entry name" value="ACETYLORNITHINE DEACETYLASE"/>
    <property type="match status" value="1"/>
</dbReference>
<dbReference type="Gene3D" id="3.30.70.360">
    <property type="match status" value="1"/>
</dbReference>
<dbReference type="Proteomes" id="UP001287445">
    <property type="component" value="Unassembled WGS sequence"/>
</dbReference>
<dbReference type="SUPFAM" id="SSF53187">
    <property type="entry name" value="Zn-dependent exopeptidases"/>
    <property type="match status" value="1"/>
</dbReference>
<dbReference type="InterPro" id="IPR011650">
    <property type="entry name" value="Peptidase_M20_dimer"/>
</dbReference>
<dbReference type="InterPro" id="IPR050072">
    <property type="entry name" value="Peptidase_M20A"/>
</dbReference>
<keyword evidence="4" id="KW-0862">Zinc</keyword>
<reference evidence="7" key="1">
    <citation type="submission" date="2023-11" db="EMBL/GenBank/DDBJ databases">
        <title>Identification and selenium tolerance of Delftia acidovorans R3-25.</title>
        <authorList>
            <person name="Zhang S."/>
            <person name="Liu Y."/>
            <person name="Guo Y."/>
        </authorList>
    </citation>
    <scope>NUCLEOTIDE SEQUENCE</scope>
    <source>
        <strain evidence="7">R3-25</strain>
    </source>
</reference>
<dbReference type="Pfam" id="PF07687">
    <property type="entry name" value="M20_dimer"/>
    <property type="match status" value="1"/>
</dbReference>
<feature type="active site" evidence="5">
    <location>
        <position position="102"/>
    </location>
</feature>
<dbReference type="Pfam" id="PF01546">
    <property type="entry name" value="Peptidase_M20"/>
    <property type="match status" value="1"/>
</dbReference>
<accession>A0AAJ2QWI4</accession>
<dbReference type="InterPro" id="IPR002933">
    <property type="entry name" value="Peptidase_M20"/>
</dbReference>
<organism evidence="7 8">
    <name type="scientific">Delftia acidovorans</name>
    <name type="common">Pseudomonas acidovorans</name>
    <name type="synonym">Comamonas acidovorans</name>
    <dbReference type="NCBI Taxonomy" id="80866"/>
    <lineage>
        <taxon>Bacteria</taxon>
        <taxon>Pseudomonadati</taxon>
        <taxon>Pseudomonadota</taxon>
        <taxon>Betaproteobacteria</taxon>
        <taxon>Burkholderiales</taxon>
        <taxon>Comamonadaceae</taxon>
        <taxon>Delftia</taxon>
    </lineage>
</organism>
<gene>
    <name evidence="7" type="ORF">SGN30_03455</name>
</gene>
<comment type="caution">
    <text evidence="7">The sequence shown here is derived from an EMBL/GenBank/DDBJ whole genome shotgun (WGS) entry which is preliminary data.</text>
</comment>
<keyword evidence="2" id="KW-0479">Metal-binding</keyword>
<sequence>MHDTLEQSRVQQRARLLDWLGGQQQAMQDLLHRIVDIDSGSRDEAGILAVAQALRERLEAAGVAVRFEDVPGYGVLLHADVAGPDGDGPAEGAPIYLMGHMDTVFPAGTVARRPFRVEEGRAYGPGVADMKSGLVLNVFVAEAFARCGGLKAPLKLFFSCDEEIGSPATRQTIMDTVRGARAVFNAEPGRVSGNLVTSRKGSMAVEFEVQGVAAHAGINHAAGASALEAMARKLLALHALTDPATGTTTNVGVLQGGIVPNMVAPHAKAELDVRYTAQTDPDALMERIRAIVEEESVPRTRGRVTAVRRTLPMAPTPDALLQLYRRGAQSLGFDVQGEFTGGAADSGLTASVGVPTLCATGPVGGHPHTEREYCELATFVPRAQAVALAIFDHP</sequence>
<protein>
    <submittedName>
        <fullName evidence="7">M20 family metallopeptidase</fullName>
    </submittedName>
</protein>
<dbReference type="Gene3D" id="3.40.630.10">
    <property type="entry name" value="Zn peptidases"/>
    <property type="match status" value="1"/>
</dbReference>
<proteinExistence type="predicted"/>
<dbReference type="RefSeq" id="WP_319071637.1">
    <property type="nucleotide sequence ID" value="NZ_JAWWMZ010000001.1"/>
</dbReference>
<dbReference type="InterPro" id="IPR001261">
    <property type="entry name" value="ArgE/DapE_CS"/>
</dbReference>
<dbReference type="InterPro" id="IPR036264">
    <property type="entry name" value="Bact_exopeptidase_dim_dom"/>
</dbReference>
<dbReference type="InterPro" id="IPR017150">
    <property type="entry name" value="Pept_M20_glutamate_carboxypep"/>
</dbReference>
<evidence type="ECO:0000313" key="7">
    <source>
        <dbReference type="EMBL" id="MDX4952478.1"/>
    </source>
</evidence>
<dbReference type="GO" id="GO:0046872">
    <property type="term" value="F:metal ion binding"/>
    <property type="evidence" value="ECO:0007669"/>
    <property type="project" value="UniProtKB-KW"/>
</dbReference>
<evidence type="ECO:0000256" key="2">
    <source>
        <dbReference type="ARBA" id="ARBA00022723"/>
    </source>
</evidence>